<dbReference type="Proteomes" id="UP000492821">
    <property type="component" value="Unassembled WGS sequence"/>
</dbReference>
<evidence type="ECO:0000256" key="3">
    <source>
        <dbReference type="ARBA" id="ARBA00023004"/>
    </source>
</evidence>
<accession>A0A7E4V000</accession>
<dbReference type="InterPro" id="IPR036400">
    <property type="entry name" value="Cyt_B5-like_heme/steroid_sf"/>
</dbReference>
<dbReference type="PROSITE" id="PS00191">
    <property type="entry name" value="CYTOCHROME_B5_1"/>
    <property type="match status" value="1"/>
</dbReference>
<reference evidence="7" key="1">
    <citation type="journal article" date="2013" name="Genetics">
        <title>The draft genome and transcriptome of Panagrellus redivivus are shaped by the harsh demands of a free-living lifestyle.</title>
        <authorList>
            <person name="Srinivasan J."/>
            <person name="Dillman A.R."/>
            <person name="Macchietto M.G."/>
            <person name="Heikkinen L."/>
            <person name="Lakso M."/>
            <person name="Fracchia K.M."/>
            <person name="Antoshechkin I."/>
            <person name="Mortazavi A."/>
            <person name="Wong G."/>
            <person name="Sternberg P.W."/>
        </authorList>
    </citation>
    <scope>NUCLEOTIDE SEQUENCE [LARGE SCALE GENOMIC DNA]</scope>
    <source>
        <strain evidence="7">MT8872</strain>
    </source>
</reference>
<dbReference type="AlphaFoldDB" id="A0A7E4V000"/>
<protein>
    <submittedName>
        <fullName evidence="8">Cytochrome b5 heme-binding domain-containing protein</fullName>
    </submittedName>
</protein>
<dbReference type="GO" id="GO:0020037">
    <property type="term" value="F:heme binding"/>
    <property type="evidence" value="ECO:0007669"/>
    <property type="project" value="UniProtKB-UniRule"/>
</dbReference>
<keyword evidence="1 5" id="KW-0349">Heme</keyword>
<dbReference type="GO" id="GO:0016020">
    <property type="term" value="C:membrane"/>
    <property type="evidence" value="ECO:0007669"/>
    <property type="project" value="TreeGrafter"/>
</dbReference>
<dbReference type="PROSITE" id="PS50255">
    <property type="entry name" value="CYTOCHROME_B5_2"/>
    <property type="match status" value="1"/>
</dbReference>
<keyword evidence="3 5" id="KW-0408">Iron</keyword>
<dbReference type="InterPro" id="IPR050668">
    <property type="entry name" value="Cytochrome_b5"/>
</dbReference>
<evidence type="ECO:0000256" key="2">
    <source>
        <dbReference type="ARBA" id="ARBA00022723"/>
    </source>
</evidence>
<evidence type="ECO:0000256" key="1">
    <source>
        <dbReference type="ARBA" id="ARBA00022617"/>
    </source>
</evidence>
<keyword evidence="7" id="KW-1185">Reference proteome</keyword>
<dbReference type="PANTHER" id="PTHR19359:SF14">
    <property type="entry name" value="CYTOCHROME B5 A"/>
    <property type="match status" value="1"/>
</dbReference>
<name>A0A7E4V000_PANRE</name>
<dbReference type="InterPro" id="IPR018506">
    <property type="entry name" value="Cyt_B5_heme-BS"/>
</dbReference>
<evidence type="ECO:0000313" key="8">
    <source>
        <dbReference type="WBParaSite" id="Pan_g14887.t1"/>
    </source>
</evidence>
<feature type="domain" description="Cytochrome b5 heme-binding" evidence="6">
    <location>
        <begin position="1"/>
        <end position="77"/>
    </location>
</feature>
<evidence type="ECO:0000256" key="5">
    <source>
        <dbReference type="RuleBase" id="RU362121"/>
    </source>
</evidence>
<dbReference type="PRINTS" id="PR00363">
    <property type="entry name" value="CYTOCHROMEB5"/>
</dbReference>
<evidence type="ECO:0000259" key="6">
    <source>
        <dbReference type="PROSITE" id="PS50255"/>
    </source>
</evidence>
<dbReference type="WBParaSite" id="Pan_g14887.t1">
    <property type="protein sequence ID" value="Pan_g14887.t1"/>
    <property type="gene ID" value="Pan_g14887"/>
</dbReference>
<dbReference type="InterPro" id="IPR001199">
    <property type="entry name" value="Cyt_B5-like_heme/steroid-bd"/>
</dbReference>
<organism evidence="7 8">
    <name type="scientific">Panagrellus redivivus</name>
    <name type="common">Microworm</name>
    <dbReference type="NCBI Taxonomy" id="6233"/>
    <lineage>
        <taxon>Eukaryota</taxon>
        <taxon>Metazoa</taxon>
        <taxon>Ecdysozoa</taxon>
        <taxon>Nematoda</taxon>
        <taxon>Chromadorea</taxon>
        <taxon>Rhabditida</taxon>
        <taxon>Tylenchina</taxon>
        <taxon>Panagrolaimomorpha</taxon>
        <taxon>Panagrolaimoidea</taxon>
        <taxon>Panagrolaimidae</taxon>
        <taxon>Panagrellus</taxon>
    </lineage>
</organism>
<dbReference type="SUPFAM" id="SSF55856">
    <property type="entry name" value="Cytochrome b5-like heme/steroid binding domain"/>
    <property type="match status" value="1"/>
</dbReference>
<proteinExistence type="inferred from homology"/>
<dbReference type="GO" id="GO:0046872">
    <property type="term" value="F:metal ion binding"/>
    <property type="evidence" value="ECO:0007669"/>
    <property type="project" value="UniProtKB-UniRule"/>
</dbReference>
<dbReference type="Gene3D" id="3.10.120.10">
    <property type="entry name" value="Cytochrome b5-like heme/steroid binding domain"/>
    <property type="match status" value="1"/>
</dbReference>
<evidence type="ECO:0000256" key="4">
    <source>
        <dbReference type="ARBA" id="ARBA00038168"/>
    </source>
</evidence>
<sequence length="79" mass="8490">MQTYKWPEIRKHDSFESMWIVIHGKVYDVTPFIDDHPGGISVLLGAAGGDATAAFIAAKHPASITERLAKLQIGTLAGA</sequence>
<dbReference type="SMART" id="SM01117">
    <property type="entry name" value="Cyt-b5"/>
    <property type="match status" value="1"/>
</dbReference>
<comment type="similarity">
    <text evidence="4 5">Belongs to the cytochrome b5 family.</text>
</comment>
<dbReference type="PANTHER" id="PTHR19359">
    <property type="entry name" value="CYTOCHROME B5"/>
    <property type="match status" value="1"/>
</dbReference>
<dbReference type="FunFam" id="3.10.120.10:FF:000007">
    <property type="entry name" value="Sulfite oxidase, mitochondrial"/>
    <property type="match status" value="1"/>
</dbReference>
<dbReference type="Pfam" id="PF00173">
    <property type="entry name" value="Cyt-b5"/>
    <property type="match status" value="1"/>
</dbReference>
<reference evidence="8" key="2">
    <citation type="submission" date="2020-10" db="UniProtKB">
        <authorList>
            <consortium name="WormBaseParasite"/>
        </authorList>
    </citation>
    <scope>IDENTIFICATION</scope>
</reference>
<evidence type="ECO:0000313" key="7">
    <source>
        <dbReference type="Proteomes" id="UP000492821"/>
    </source>
</evidence>
<keyword evidence="2 5" id="KW-0479">Metal-binding</keyword>